<proteinExistence type="predicted"/>
<feature type="transmembrane region" description="Helical" evidence="1">
    <location>
        <begin position="6"/>
        <end position="27"/>
    </location>
</feature>
<evidence type="ECO:0000313" key="3">
    <source>
        <dbReference type="Proteomes" id="UP000075321"/>
    </source>
</evidence>
<reference evidence="2 3" key="1">
    <citation type="submission" date="2016-02" db="EMBL/GenBank/DDBJ databases">
        <title>Genome sequence of Halalkalicoccus paucihalophilus DSM 24557.</title>
        <authorList>
            <person name="Poehlein A."/>
            <person name="Daniel R."/>
        </authorList>
    </citation>
    <scope>NUCLEOTIDE SEQUENCE [LARGE SCALE GENOMIC DNA]</scope>
    <source>
        <strain evidence="2 3">DSM 24557</strain>
    </source>
</reference>
<accession>A0A151AB05</accession>
<evidence type="ECO:0000313" key="2">
    <source>
        <dbReference type="EMBL" id="KYH24886.1"/>
    </source>
</evidence>
<dbReference type="AlphaFoldDB" id="A0A151AB05"/>
<dbReference type="PATRIC" id="fig|1008153.3.peg.3082"/>
<comment type="caution">
    <text evidence="2">The sequence shown here is derived from an EMBL/GenBank/DDBJ whole genome shotgun (WGS) entry which is preliminary data.</text>
</comment>
<keyword evidence="1" id="KW-1133">Transmembrane helix</keyword>
<dbReference type="Proteomes" id="UP000075321">
    <property type="component" value="Unassembled WGS sequence"/>
</dbReference>
<gene>
    <name evidence="2" type="ORF">HAPAU_29780</name>
</gene>
<keyword evidence="1" id="KW-0812">Transmembrane</keyword>
<feature type="transmembrane region" description="Helical" evidence="1">
    <location>
        <begin position="47"/>
        <end position="69"/>
    </location>
</feature>
<protein>
    <submittedName>
        <fullName evidence="2">Uncharacterized protein</fullName>
    </submittedName>
</protein>
<feature type="transmembrane region" description="Helical" evidence="1">
    <location>
        <begin position="89"/>
        <end position="111"/>
    </location>
</feature>
<dbReference type="EMBL" id="LTAZ01000011">
    <property type="protein sequence ID" value="KYH24886.1"/>
    <property type="molecule type" value="Genomic_DNA"/>
</dbReference>
<sequence length="129" mass="14233">MTEHNILGVACLTGSCGAFSLVTVVFIPSDSIYSAMVRFTEPTRYFLGRDVAVAFTLLLVFPALAYFALTVPVWLQDQFLTRTVAEPVIWGASTVVLYVESVGVAALYRVVRDRSRTGQRLSYDASTDR</sequence>
<name>A0A151AB05_9EURY</name>
<evidence type="ECO:0000256" key="1">
    <source>
        <dbReference type="SAM" id="Phobius"/>
    </source>
</evidence>
<organism evidence="2 3">
    <name type="scientific">Halalkalicoccus paucihalophilus</name>
    <dbReference type="NCBI Taxonomy" id="1008153"/>
    <lineage>
        <taxon>Archaea</taxon>
        <taxon>Methanobacteriati</taxon>
        <taxon>Methanobacteriota</taxon>
        <taxon>Stenosarchaea group</taxon>
        <taxon>Halobacteria</taxon>
        <taxon>Halobacteriales</taxon>
        <taxon>Halococcaceae</taxon>
        <taxon>Halalkalicoccus</taxon>
    </lineage>
</organism>
<keyword evidence="1" id="KW-0472">Membrane</keyword>
<keyword evidence="3" id="KW-1185">Reference proteome</keyword>